<feature type="domain" description="DUF3071" evidence="2">
    <location>
        <begin position="10"/>
        <end position="177"/>
    </location>
</feature>
<proteinExistence type="predicted"/>
<dbReference type="AlphaFoldDB" id="A0A6J6DR87"/>
<protein>
    <submittedName>
        <fullName evidence="3">Unannotated protein</fullName>
    </submittedName>
</protein>
<name>A0A6J6DR87_9ZZZZ</name>
<accession>A0A6J6DR87</accession>
<feature type="region of interest" description="Disordered" evidence="1">
    <location>
        <begin position="1"/>
        <end position="24"/>
    </location>
</feature>
<reference evidence="3" key="1">
    <citation type="submission" date="2020-05" db="EMBL/GenBank/DDBJ databases">
        <authorList>
            <person name="Chiriac C."/>
            <person name="Salcher M."/>
            <person name="Ghai R."/>
            <person name="Kavagutti S V."/>
        </authorList>
    </citation>
    <scope>NUCLEOTIDE SEQUENCE</scope>
</reference>
<dbReference type="EMBL" id="CAEZTJ010000051">
    <property type="protein sequence ID" value="CAB4566507.1"/>
    <property type="molecule type" value="Genomic_DNA"/>
</dbReference>
<feature type="compositionally biased region" description="Basic and acidic residues" evidence="1">
    <location>
        <begin position="1"/>
        <end position="14"/>
    </location>
</feature>
<gene>
    <name evidence="3" type="ORF">UFOPK1650_00480</name>
</gene>
<feature type="region of interest" description="Disordered" evidence="1">
    <location>
        <begin position="220"/>
        <end position="280"/>
    </location>
</feature>
<dbReference type="InterPro" id="IPR021421">
    <property type="entry name" value="DUF3071"/>
</dbReference>
<evidence type="ECO:0000259" key="2">
    <source>
        <dbReference type="Pfam" id="PF11268"/>
    </source>
</evidence>
<feature type="compositionally biased region" description="Acidic residues" evidence="1">
    <location>
        <begin position="254"/>
        <end position="263"/>
    </location>
</feature>
<feature type="compositionally biased region" description="Low complexity" evidence="1">
    <location>
        <begin position="223"/>
        <end position="236"/>
    </location>
</feature>
<evidence type="ECO:0000256" key="1">
    <source>
        <dbReference type="SAM" id="MobiDB-lite"/>
    </source>
</evidence>
<organism evidence="3">
    <name type="scientific">freshwater metagenome</name>
    <dbReference type="NCBI Taxonomy" id="449393"/>
    <lineage>
        <taxon>unclassified sequences</taxon>
        <taxon>metagenomes</taxon>
        <taxon>ecological metagenomes</taxon>
    </lineage>
</organism>
<sequence>MNGEYRDHSKDLRTVGRSADGDSLELHDLDGNSFSLRITDHLRSLVNQPTSSQNRTQLHSVSGDTGSEISIKEIQARLRSGESMESISQHGNVSLEKVERYSQPILQERSYIISLAQKCELKKLKSTLLEVITEKLSPRGVEMKSCEWNAYRNDDGTWQIILEYPTRDGKGSAAWRFESMKRRIDSDDDGARWIMDEEPAPVDAVIRPIRGEEAPPRLISIRSTPTATPASESPSPLHRLTPSEAREFDAGYTDSDDLDEAMDDVSTAHIDDDSGEGDELLLDMGDEQISRDARRDGVTRKVSIPSWDDIMFGTRKNDPKSE</sequence>
<dbReference type="Pfam" id="PF11268">
    <property type="entry name" value="DUF3071"/>
    <property type="match status" value="1"/>
</dbReference>
<evidence type="ECO:0000313" key="3">
    <source>
        <dbReference type="EMBL" id="CAB4566507.1"/>
    </source>
</evidence>